<evidence type="ECO:0000256" key="6">
    <source>
        <dbReference type="ARBA" id="ARBA00023098"/>
    </source>
</evidence>
<comment type="cofactor">
    <cofactor evidence="8">
        <name>Mg(2+)</name>
        <dbReference type="ChEBI" id="CHEBI:18420"/>
    </cofactor>
</comment>
<dbReference type="GO" id="GO:0005737">
    <property type="term" value="C:cytoplasm"/>
    <property type="evidence" value="ECO:0007669"/>
    <property type="project" value="UniProtKB-SubCell"/>
</dbReference>
<feature type="binding site" evidence="8">
    <location>
        <position position="8"/>
    </location>
    <ligand>
        <name>Mg(2+)</name>
        <dbReference type="ChEBI" id="CHEBI:18420"/>
    </ligand>
</feature>
<evidence type="ECO:0000256" key="3">
    <source>
        <dbReference type="ARBA" id="ARBA00022723"/>
    </source>
</evidence>
<dbReference type="EMBL" id="JAGFBF010000004">
    <property type="protein sequence ID" value="MBO2989602.1"/>
    <property type="molecule type" value="Genomic_DNA"/>
</dbReference>
<feature type="domain" description="4'-phosphopantetheinyl transferase" evidence="9">
    <location>
        <begin position="4"/>
        <end position="80"/>
    </location>
</feature>
<evidence type="ECO:0000256" key="7">
    <source>
        <dbReference type="ARBA" id="ARBA00023160"/>
    </source>
</evidence>
<dbReference type="GO" id="GO:0006633">
    <property type="term" value="P:fatty acid biosynthetic process"/>
    <property type="evidence" value="ECO:0007669"/>
    <property type="project" value="UniProtKB-UniRule"/>
</dbReference>
<dbReference type="HAMAP" id="MF_00101">
    <property type="entry name" value="AcpS"/>
    <property type="match status" value="1"/>
</dbReference>
<dbReference type="Gene3D" id="3.90.470.20">
    <property type="entry name" value="4'-phosphopantetheinyl transferase domain"/>
    <property type="match status" value="1"/>
</dbReference>
<dbReference type="NCBIfam" id="TIGR00556">
    <property type="entry name" value="pantethn_trn"/>
    <property type="match status" value="1"/>
</dbReference>
<dbReference type="InterPro" id="IPR037143">
    <property type="entry name" value="4-PPantetheinyl_Trfase_dom_sf"/>
</dbReference>
<keyword evidence="5 8" id="KW-0460">Magnesium</keyword>
<name>A0A939QD49_9MICO</name>
<keyword evidence="6 8" id="KW-0443">Lipid metabolism</keyword>
<comment type="subcellular location">
    <subcellularLocation>
        <location evidence="8">Cytoplasm</location>
    </subcellularLocation>
</comment>
<protein>
    <recommendedName>
        <fullName evidence="8">Holo-[acyl-carrier-protein] synthase</fullName>
        <shortName evidence="8">Holo-ACP synthase</shortName>
        <ecNumber evidence="8">2.7.8.7</ecNumber>
    </recommendedName>
    <alternativeName>
        <fullName evidence="8">4'-phosphopantetheinyl transferase AcpS</fullName>
    </alternativeName>
</protein>
<dbReference type="InterPro" id="IPR004568">
    <property type="entry name" value="Ppantetheine-prot_Trfase_dom"/>
</dbReference>
<dbReference type="AlphaFoldDB" id="A0A939QD49"/>
<comment type="function">
    <text evidence="8">Transfers the 4'-phosphopantetheine moiety from coenzyme A to a Ser of acyl-carrier-protein.</text>
</comment>
<dbReference type="GO" id="GO:0008897">
    <property type="term" value="F:holo-[acyl-carrier-protein] synthase activity"/>
    <property type="evidence" value="ECO:0007669"/>
    <property type="project" value="UniProtKB-UniRule"/>
</dbReference>
<dbReference type="GO" id="GO:0000287">
    <property type="term" value="F:magnesium ion binding"/>
    <property type="evidence" value="ECO:0007669"/>
    <property type="project" value="UniProtKB-UniRule"/>
</dbReference>
<keyword evidence="11" id="KW-1185">Reference proteome</keyword>
<dbReference type="SUPFAM" id="SSF56214">
    <property type="entry name" value="4'-phosphopantetheinyl transferase"/>
    <property type="match status" value="1"/>
</dbReference>
<dbReference type="Pfam" id="PF01648">
    <property type="entry name" value="ACPS"/>
    <property type="match status" value="1"/>
</dbReference>
<keyword evidence="1 8" id="KW-0444">Lipid biosynthesis</keyword>
<comment type="caution">
    <text evidence="10">The sequence shown here is derived from an EMBL/GenBank/DDBJ whole genome shotgun (WGS) entry which is preliminary data.</text>
</comment>
<keyword evidence="8" id="KW-0963">Cytoplasm</keyword>
<keyword evidence="4 8" id="KW-0276">Fatty acid metabolism</keyword>
<dbReference type="EC" id="2.7.8.7" evidence="8"/>
<reference evidence="10" key="1">
    <citation type="submission" date="2021-03" db="EMBL/GenBank/DDBJ databases">
        <title>Leucobacter chromiisoli sp. nov., isolated from chromium-containing soil of chemical plant.</title>
        <authorList>
            <person name="Xu Z."/>
        </authorList>
    </citation>
    <scope>NUCLEOTIDE SEQUENCE</scope>
    <source>
        <strain evidence="10">K 70/01</strain>
    </source>
</reference>
<evidence type="ECO:0000313" key="11">
    <source>
        <dbReference type="Proteomes" id="UP000668403"/>
    </source>
</evidence>
<dbReference type="NCBIfam" id="NF000832">
    <property type="entry name" value="PRK00070.3-2"/>
    <property type="match status" value="1"/>
</dbReference>
<comment type="similarity">
    <text evidence="8">Belongs to the P-Pant transferase superfamily. AcpS family.</text>
</comment>
<organism evidence="10 11">
    <name type="scientific">Leucobacter tardus</name>
    <dbReference type="NCBI Taxonomy" id="501483"/>
    <lineage>
        <taxon>Bacteria</taxon>
        <taxon>Bacillati</taxon>
        <taxon>Actinomycetota</taxon>
        <taxon>Actinomycetes</taxon>
        <taxon>Micrococcales</taxon>
        <taxon>Microbacteriaceae</taxon>
        <taxon>Leucobacter</taxon>
    </lineage>
</organism>
<evidence type="ECO:0000256" key="5">
    <source>
        <dbReference type="ARBA" id="ARBA00022842"/>
    </source>
</evidence>
<evidence type="ECO:0000256" key="2">
    <source>
        <dbReference type="ARBA" id="ARBA00022679"/>
    </source>
</evidence>
<gene>
    <name evidence="8" type="primary">acpS</name>
    <name evidence="10" type="ORF">J4H85_06285</name>
</gene>
<evidence type="ECO:0000256" key="8">
    <source>
        <dbReference type="HAMAP-Rule" id="MF_00101"/>
    </source>
</evidence>
<keyword evidence="7 8" id="KW-0275">Fatty acid biosynthesis</keyword>
<comment type="catalytic activity">
    <reaction evidence="8">
        <text>apo-[ACP] + CoA = holo-[ACP] + adenosine 3',5'-bisphosphate + H(+)</text>
        <dbReference type="Rhea" id="RHEA:12068"/>
        <dbReference type="Rhea" id="RHEA-COMP:9685"/>
        <dbReference type="Rhea" id="RHEA-COMP:9690"/>
        <dbReference type="ChEBI" id="CHEBI:15378"/>
        <dbReference type="ChEBI" id="CHEBI:29999"/>
        <dbReference type="ChEBI" id="CHEBI:57287"/>
        <dbReference type="ChEBI" id="CHEBI:58343"/>
        <dbReference type="ChEBI" id="CHEBI:64479"/>
        <dbReference type="EC" id="2.7.8.7"/>
    </reaction>
</comment>
<dbReference type="InterPro" id="IPR002582">
    <property type="entry name" value="ACPS"/>
</dbReference>
<sequence length="122" mass="12933">MIRGIGVDTVDIERFARHLESAPALRARLFAPAERTLAVPSLAARFAAKEALVKALRGSGSLGWQDLVIERDADRAPAFAATPGLEQGLQALGIGRVHLSMTHDGGFATAFVVVEAREEGTV</sequence>
<evidence type="ECO:0000259" key="9">
    <source>
        <dbReference type="Pfam" id="PF01648"/>
    </source>
</evidence>
<dbReference type="Proteomes" id="UP000668403">
    <property type="component" value="Unassembled WGS sequence"/>
</dbReference>
<dbReference type="RefSeq" id="WP_208237949.1">
    <property type="nucleotide sequence ID" value="NZ_BAAAQU010000001.1"/>
</dbReference>
<proteinExistence type="inferred from homology"/>
<evidence type="ECO:0000313" key="10">
    <source>
        <dbReference type="EMBL" id="MBO2989602.1"/>
    </source>
</evidence>
<feature type="binding site" evidence="8">
    <location>
        <position position="50"/>
    </location>
    <ligand>
        <name>Mg(2+)</name>
        <dbReference type="ChEBI" id="CHEBI:18420"/>
    </ligand>
</feature>
<accession>A0A939QD49</accession>
<dbReference type="InterPro" id="IPR008278">
    <property type="entry name" value="4-PPantetheinyl_Trfase_dom"/>
</dbReference>
<keyword evidence="2 8" id="KW-0808">Transferase</keyword>
<evidence type="ECO:0000256" key="1">
    <source>
        <dbReference type="ARBA" id="ARBA00022516"/>
    </source>
</evidence>
<keyword evidence="3 8" id="KW-0479">Metal-binding</keyword>
<evidence type="ECO:0000256" key="4">
    <source>
        <dbReference type="ARBA" id="ARBA00022832"/>
    </source>
</evidence>